<comment type="caution">
    <text evidence="7">The sequence shown here is derived from an EMBL/GenBank/DDBJ whole genome shotgun (WGS) entry which is preliminary data.</text>
</comment>
<evidence type="ECO:0000256" key="5">
    <source>
        <dbReference type="ARBA" id="ARBA00023172"/>
    </source>
</evidence>
<proteinExistence type="inferred from homology"/>
<keyword evidence="3 6" id="KW-0815">Transposition</keyword>
<dbReference type="InterPro" id="IPR001207">
    <property type="entry name" value="Transposase_mutator"/>
</dbReference>
<accession>A0ABW0PG76</accession>
<evidence type="ECO:0000313" key="7">
    <source>
        <dbReference type="EMBL" id="MFC5511670.1"/>
    </source>
</evidence>
<keyword evidence="5 6" id="KW-0233">DNA recombination</keyword>
<dbReference type="Proteomes" id="UP001596031">
    <property type="component" value="Unassembled WGS sequence"/>
</dbReference>
<evidence type="ECO:0000256" key="4">
    <source>
        <dbReference type="ARBA" id="ARBA00023125"/>
    </source>
</evidence>
<keyword evidence="8" id="KW-1185">Reference proteome</keyword>
<dbReference type="PANTHER" id="PTHR33217">
    <property type="entry name" value="TRANSPOSASE FOR INSERTION SEQUENCE ELEMENT IS1081"/>
    <property type="match status" value="1"/>
</dbReference>
<evidence type="ECO:0000256" key="6">
    <source>
        <dbReference type="RuleBase" id="RU365089"/>
    </source>
</evidence>
<keyword evidence="6" id="KW-0814">Transposable element</keyword>
<name>A0ABW0PG76_9BURK</name>
<keyword evidence="4 6" id="KW-0238">DNA-binding</keyword>
<dbReference type="PANTHER" id="PTHR33217:SF5">
    <property type="entry name" value="MUTATOR FAMILY TRANSPOSASE"/>
    <property type="match status" value="1"/>
</dbReference>
<dbReference type="Pfam" id="PF00872">
    <property type="entry name" value="Transposase_mut"/>
    <property type="match status" value="1"/>
</dbReference>
<dbReference type="RefSeq" id="WP_379720753.1">
    <property type="nucleotide sequence ID" value="NZ_JBHSMS010000036.1"/>
</dbReference>
<evidence type="ECO:0000256" key="1">
    <source>
        <dbReference type="ARBA" id="ARBA00002190"/>
    </source>
</evidence>
<reference evidence="8" key="1">
    <citation type="journal article" date="2019" name="Int. J. Syst. Evol. Microbiol.">
        <title>The Global Catalogue of Microorganisms (GCM) 10K type strain sequencing project: providing services to taxonomists for standard genome sequencing and annotation.</title>
        <authorList>
            <consortium name="The Broad Institute Genomics Platform"/>
            <consortium name="The Broad Institute Genome Sequencing Center for Infectious Disease"/>
            <person name="Wu L."/>
            <person name="Ma J."/>
        </authorList>
    </citation>
    <scope>NUCLEOTIDE SEQUENCE [LARGE SCALE GENOMIC DNA]</scope>
    <source>
        <strain evidence="8">CCUG 38813</strain>
    </source>
</reference>
<protein>
    <recommendedName>
        <fullName evidence="6">Mutator family transposase</fullName>
    </recommendedName>
</protein>
<gene>
    <name evidence="7" type="ORF">ACFPOU_11105</name>
</gene>
<evidence type="ECO:0000256" key="3">
    <source>
        <dbReference type="ARBA" id="ARBA00022578"/>
    </source>
</evidence>
<evidence type="ECO:0000256" key="2">
    <source>
        <dbReference type="ARBA" id="ARBA00010961"/>
    </source>
</evidence>
<organism evidence="7 8">
    <name type="scientific">Massilia jejuensis</name>
    <dbReference type="NCBI Taxonomy" id="648894"/>
    <lineage>
        <taxon>Bacteria</taxon>
        <taxon>Pseudomonadati</taxon>
        <taxon>Pseudomonadota</taxon>
        <taxon>Betaproteobacteria</taxon>
        <taxon>Burkholderiales</taxon>
        <taxon>Oxalobacteraceae</taxon>
        <taxon>Telluria group</taxon>
        <taxon>Massilia</taxon>
    </lineage>
</organism>
<comment type="function">
    <text evidence="1 6">Required for the transposition of the insertion element.</text>
</comment>
<dbReference type="EMBL" id="JBHSMS010000036">
    <property type="protein sequence ID" value="MFC5511670.1"/>
    <property type="molecule type" value="Genomic_DNA"/>
</dbReference>
<comment type="similarity">
    <text evidence="2 6">Belongs to the transposase mutator family.</text>
</comment>
<sequence>MIDQLLDQVENKGAESILGKSGLAGKLEKMRAQRMPAAELSHYLADKEDEGKHRNGSGRKTVLERGARMRLTIPHDRSGRFETKLVANHRRRMDGFDDHVIRKPTV</sequence>
<evidence type="ECO:0000313" key="8">
    <source>
        <dbReference type="Proteomes" id="UP001596031"/>
    </source>
</evidence>